<comment type="caution">
    <text evidence="4">The sequence shown here is derived from an EMBL/GenBank/DDBJ whole genome shotgun (WGS) entry which is preliminary data.</text>
</comment>
<dbReference type="Pfam" id="PF00293">
    <property type="entry name" value="NUDIX"/>
    <property type="match status" value="1"/>
</dbReference>
<evidence type="ECO:0000313" key="5">
    <source>
        <dbReference type="Proteomes" id="UP000438476"/>
    </source>
</evidence>
<sequence length="153" mass="17019">MLHLIPPPLHRAALRLAHGLRKRLWRWRPRVLNGASMIARDGYGRVLLVRHSYGSDSWTLPGGGIRADEKPAIAALREFEEELGCGVSDLTFLGVREEQLHGSLNRVHVFTGVAQGVPRADGRELTQACFFARDDLPEAISPLVAQRLALLDR</sequence>
<dbReference type="PANTHER" id="PTHR43046:SF14">
    <property type="entry name" value="MUTT_NUDIX FAMILY PROTEIN"/>
    <property type="match status" value="1"/>
</dbReference>
<dbReference type="RefSeq" id="WP_160737417.1">
    <property type="nucleotide sequence ID" value="NZ_WTYT01000006.1"/>
</dbReference>
<dbReference type="InterPro" id="IPR015797">
    <property type="entry name" value="NUDIX_hydrolase-like_dom_sf"/>
</dbReference>
<dbReference type="AlphaFoldDB" id="A0A6I4T9N8"/>
<dbReference type="InterPro" id="IPR000086">
    <property type="entry name" value="NUDIX_hydrolase_dom"/>
</dbReference>
<dbReference type="OrthoDB" id="8480561at2"/>
<dbReference type="PROSITE" id="PS00893">
    <property type="entry name" value="NUDIX_BOX"/>
    <property type="match status" value="1"/>
</dbReference>
<feature type="domain" description="Nudix hydrolase" evidence="3">
    <location>
        <begin position="29"/>
        <end position="153"/>
    </location>
</feature>
<reference evidence="4 5" key="1">
    <citation type="submission" date="2019-12" db="EMBL/GenBank/DDBJ databases">
        <title>Genomic-based taxomic classification of the family Erythrobacteraceae.</title>
        <authorList>
            <person name="Xu L."/>
        </authorList>
    </citation>
    <scope>NUCLEOTIDE SEQUENCE [LARGE SCALE GENOMIC DNA]</scope>
    <source>
        <strain evidence="4 5">LMG 29518</strain>
    </source>
</reference>
<gene>
    <name evidence="4" type="ORF">GRI91_14645</name>
</gene>
<protein>
    <submittedName>
        <fullName evidence="4">NUDIX domain-containing protein</fullName>
    </submittedName>
</protein>
<evidence type="ECO:0000259" key="3">
    <source>
        <dbReference type="PROSITE" id="PS51462"/>
    </source>
</evidence>
<dbReference type="SUPFAM" id="SSF55811">
    <property type="entry name" value="Nudix"/>
    <property type="match status" value="1"/>
</dbReference>
<dbReference type="InterPro" id="IPR020084">
    <property type="entry name" value="NUDIX_hydrolase_CS"/>
</dbReference>
<dbReference type="Gene3D" id="3.90.79.10">
    <property type="entry name" value="Nucleoside Triphosphate Pyrophosphohydrolase"/>
    <property type="match status" value="1"/>
</dbReference>
<evidence type="ECO:0000256" key="2">
    <source>
        <dbReference type="ARBA" id="ARBA00022801"/>
    </source>
</evidence>
<comment type="cofactor">
    <cofactor evidence="1">
        <name>Mg(2+)</name>
        <dbReference type="ChEBI" id="CHEBI:18420"/>
    </cofactor>
</comment>
<evidence type="ECO:0000256" key="1">
    <source>
        <dbReference type="ARBA" id="ARBA00001946"/>
    </source>
</evidence>
<dbReference type="PROSITE" id="PS51462">
    <property type="entry name" value="NUDIX"/>
    <property type="match status" value="1"/>
</dbReference>
<keyword evidence="2" id="KW-0378">Hydrolase</keyword>
<keyword evidence="5" id="KW-1185">Reference proteome</keyword>
<evidence type="ECO:0000313" key="4">
    <source>
        <dbReference type="EMBL" id="MXO67002.1"/>
    </source>
</evidence>
<dbReference type="PANTHER" id="PTHR43046">
    <property type="entry name" value="GDP-MANNOSE MANNOSYL HYDROLASE"/>
    <property type="match status" value="1"/>
</dbReference>
<dbReference type="Proteomes" id="UP000438476">
    <property type="component" value="Unassembled WGS sequence"/>
</dbReference>
<dbReference type="GO" id="GO:0016787">
    <property type="term" value="F:hydrolase activity"/>
    <property type="evidence" value="ECO:0007669"/>
    <property type="project" value="UniProtKB-KW"/>
</dbReference>
<proteinExistence type="predicted"/>
<accession>A0A6I4T9N8</accession>
<name>A0A6I4T9N8_9SPHN</name>
<organism evidence="4 5">
    <name type="scientific">Altericroceibacterium endophyticum</name>
    <dbReference type="NCBI Taxonomy" id="1808508"/>
    <lineage>
        <taxon>Bacteria</taxon>
        <taxon>Pseudomonadati</taxon>
        <taxon>Pseudomonadota</taxon>
        <taxon>Alphaproteobacteria</taxon>
        <taxon>Sphingomonadales</taxon>
        <taxon>Erythrobacteraceae</taxon>
        <taxon>Altericroceibacterium</taxon>
    </lineage>
</organism>
<dbReference type="EMBL" id="WTYT01000006">
    <property type="protein sequence ID" value="MXO67002.1"/>
    <property type="molecule type" value="Genomic_DNA"/>
</dbReference>